<organism evidence="3 4">
    <name type="scientific">Lepidopterella palustris CBS 459.81</name>
    <dbReference type="NCBI Taxonomy" id="1314670"/>
    <lineage>
        <taxon>Eukaryota</taxon>
        <taxon>Fungi</taxon>
        <taxon>Dikarya</taxon>
        <taxon>Ascomycota</taxon>
        <taxon>Pezizomycotina</taxon>
        <taxon>Dothideomycetes</taxon>
        <taxon>Pleosporomycetidae</taxon>
        <taxon>Mytilinidiales</taxon>
        <taxon>Argynnaceae</taxon>
        <taxon>Lepidopterella</taxon>
    </lineage>
</organism>
<evidence type="ECO:0000313" key="3">
    <source>
        <dbReference type="EMBL" id="OCK78834.1"/>
    </source>
</evidence>
<reference evidence="3 4" key="1">
    <citation type="journal article" date="2016" name="Nat. Commun.">
        <title>Ectomycorrhizal ecology is imprinted in the genome of the dominant symbiotic fungus Cenococcum geophilum.</title>
        <authorList>
            <consortium name="DOE Joint Genome Institute"/>
            <person name="Peter M."/>
            <person name="Kohler A."/>
            <person name="Ohm R.A."/>
            <person name="Kuo A."/>
            <person name="Krutzmann J."/>
            <person name="Morin E."/>
            <person name="Arend M."/>
            <person name="Barry K.W."/>
            <person name="Binder M."/>
            <person name="Choi C."/>
            <person name="Clum A."/>
            <person name="Copeland A."/>
            <person name="Grisel N."/>
            <person name="Haridas S."/>
            <person name="Kipfer T."/>
            <person name="LaButti K."/>
            <person name="Lindquist E."/>
            <person name="Lipzen A."/>
            <person name="Maire R."/>
            <person name="Meier B."/>
            <person name="Mihaltcheva S."/>
            <person name="Molinier V."/>
            <person name="Murat C."/>
            <person name="Poggeler S."/>
            <person name="Quandt C.A."/>
            <person name="Sperisen C."/>
            <person name="Tritt A."/>
            <person name="Tisserant E."/>
            <person name="Crous P.W."/>
            <person name="Henrissat B."/>
            <person name="Nehls U."/>
            <person name="Egli S."/>
            <person name="Spatafora J.W."/>
            <person name="Grigoriev I.V."/>
            <person name="Martin F.M."/>
        </authorList>
    </citation>
    <scope>NUCLEOTIDE SEQUENCE [LARGE SCALE GENOMIC DNA]</scope>
    <source>
        <strain evidence="3 4">CBS 459.81</strain>
    </source>
</reference>
<evidence type="ECO:0000256" key="2">
    <source>
        <dbReference type="SAM" id="Phobius"/>
    </source>
</evidence>
<sequence length="245" mass="25536">MSGILSSVQGVLGSLGGRAQGIIDSLFPPEKRAEVITRLQVFAVNNPKLAAFLLTNIALTGFPLVMFIVFTITVFIFSLVAALLVGILVALLFTVFMVGVALIVVLPTVFITTMASSFLFIWGLGGYYILKWFNEGESPAPEGSAIGDKLNSLTGGRMSFLMDGARKSQAEGGEGDEAGEDKKPKKLNGGTNGGRPDVGKHAGDVKDQVTKNIDGVQKRVGRTTGGGTNALGTVKGGVGSVTDLT</sequence>
<keyword evidence="4" id="KW-1185">Reference proteome</keyword>
<evidence type="ECO:0000313" key="4">
    <source>
        <dbReference type="Proteomes" id="UP000250266"/>
    </source>
</evidence>
<dbReference type="OrthoDB" id="3928876at2759"/>
<feature type="transmembrane region" description="Helical" evidence="2">
    <location>
        <begin position="79"/>
        <end position="103"/>
    </location>
</feature>
<evidence type="ECO:0000256" key="1">
    <source>
        <dbReference type="SAM" id="MobiDB-lite"/>
    </source>
</evidence>
<feature type="compositionally biased region" description="Gly residues" evidence="1">
    <location>
        <begin position="223"/>
        <end position="239"/>
    </location>
</feature>
<feature type="transmembrane region" description="Helical" evidence="2">
    <location>
        <begin position="49"/>
        <end position="72"/>
    </location>
</feature>
<feature type="transmembrane region" description="Helical" evidence="2">
    <location>
        <begin position="109"/>
        <end position="130"/>
    </location>
</feature>
<gene>
    <name evidence="3" type="ORF">K432DRAFT_383569</name>
</gene>
<accession>A0A8E2E7W3</accession>
<protein>
    <submittedName>
        <fullName evidence="3">Uncharacterized protein</fullName>
    </submittedName>
</protein>
<name>A0A8E2E7W3_9PEZI</name>
<dbReference type="EMBL" id="KV745037">
    <property type="protein sequence ID" value="OCK78834.1"/>
    <property type="molecule type" value="Genomic_DNA"/>
</dbReference>
<keyword evidence="2" id="KW-1133">Transmembrane helix</keyword>
<feature type="compositionally biased region" description="Basic and acidic residues" evidence="1">
    <location>
        <begin position="197"/>
        <end position="209"/>
    </location>
</feature>
<feature type="region of interest" description="Disordered" evidence="1">
    <location>
        <begin position="168"/>
        <end position="245"/>
    </location>
</feature>
<keyword evidence="2" id="KW-0472">Membrane</keyword>
<dbReference type="Pfam" id="PF16015">
    <property type="entry name" value="Promethin"/>
    <property type="match status" value="1"/>
</dbReference>
<proteinExistence type="predicted"/>
<keyword evidence="2" id="KW-0812">Transmembrane</keyword>
<dbReference type="Proteomes" id="UP000250266">
    <property type="component" value="Unassembled WGS sequence"/>
</dbReference>
<dbReference type="AlphaFoldDB" id="A0A8E2E7W3"/>